<proteinExistence type="predicted"/>
<name>A0A2T2NGQ8_CORCC</name>
<dbReference type="AlphaFoldDB" id="A0A2T2NGQ8"/>
<reference evidence="1 2" key="1">
    <citation type="journal article" date="2018" name="Front. Microbiol.">
        <title>Genome-Wide Analysis of Corynespora cassiicola Leaf Fall Disease Putative Effectors.</title>
        <authorList>
            <person name="Lopez D."/>
            <person name="Ribeiro S."/>
            <person name="Label P."/>
            <person name="Fumanal B."/>
            <person name="Venisse J.S."/>
            <person name="Kohler A."/>
            <person name="de Oliveira R.R."/>
            <person name="Labutti K."/>
            <person name="Lipzen A."/>
            <person name="Lail K."/>
            <person name="Bauer D."/>
            <person name="Ohm R.A."/>
            <person name="Barry K.W."/>
            <person name="Spatafora J."/>
            <person name="Grigoriev I.V."/>
            <person name="Martin F.M."/>
            <person name="Pujade-Renaud V."/>
        </authorList>
    </citation>
    <scope>NUCLEOTIDE SEQUENCE [LARGE SCALE GENOMIC DNA]</scope>
    <source>
        <strain evidence="1 2">Philippines</strain>
    </source>
</reference>
<dbReference type="Proteomes" id="UP000240883">
    <property type="component" value="Unassembled WGS sequence"/>
</dbReference>
<evidence type="ECO:0000313" key="2">
    <source>
        <dbReference type="Proteomes" id="UP000240883"/>
    </source>
</evidence>
<keyword evidence="2" id="KW-1185">Reference proteome</keyword>
<organism evidence="1 2">
    <name type="scientific">Corynespora cassiicola Philippines</name>
    <dbReference type="NCBI Taxonomy" id="1448308"/>
    <lineage>
        <taxon>Eukaryota</taxon>
        <taxon>Fungi</taxon>
        <taxon>Dikarya</taxon>
        <taxon>Ascomycota</taxon>
        <taxon>Pezizomycotina</taxon>
        <taxon>Dothideomycetes</taxon>
        <taxon>Pleosporomycetidae</taxon>
        <taxon>Pleosporales</taxon>
        <taxon>Corynesporascaceae</taxon>
        <taxon>Corynespora</taxon>
    </lineage>
</organism>
<protein>
    <submittedName>
        <fullName evidence="1">Uncharacterized protein</fullName>
    </submittedName>
</protein>
<sequence>MSYDVTALMMGLGAHDFCGGFNMIPTVFSFALFRVRIGSVGLAISNVCGHRAQGWISSIGVTIVGFLDTWYMKFQGWSRDVYFETWYPISPMEKYPTRVLFQ</sequence>
<dbReference type="EMBL" id="KZ678138">
    <property type="protein sequence ID" value="PSN64446.1"/>
    <property type="molecule type" value="Genomic_DNA"/>
</dbReference>
<evidence type="ECO:0000313" key="1">
    <source>
        <dbReference type="EMBL" id="PSN64446.1"/>
    </source>
</evidence>
<gene>
    <name evidence="1" type="ORF">BS50DRAFT_74115</name>
</gene>
<accession>A0A2T2NGQ8</accession>